<proteinExistence type="predicted"/>
<feature type="compositionally biased region" description="Polar residues" evidence="1">
    <location>
        <begin position="112"/>
        <end position="139"/>
    </location>
</feature>
<feature type="region of interest" description="Disordered" evidence="1">
    <location>
        <begin position="61"/>
        <end position="182"/>
    </location>
</feature>
<feature type="compositionally biased region" description="Low complexity" evidence="1">
    <location>
        <begin position="146"/>
        <end position="168"/>
    </location>
</feature>
<feature type="non-terminal residue" evidence="2">
    <location>
        <position position="203"/>
    </location>
</feature>
<feature type="compositionally biased region" description="Gly residues" evidence="1">
    <location>
        <begin position="1"/>
        <end position="10"/>
    </location>
</feature>
<evidence type="ECO:0000256" key="1">
    <source>
        <dbReference type="SAM" id="MobiDB-lite"/>
    </source>
</evidence>
<dbReference type="Proteomes" id="UP001381693">
    <property type="component" value="Unassembled WGS sequence"/>
</dbReference>
<sequence length="203" mass="20990">MPGAGCGGGYTLVTDMTPEGPVKLRVLHSPPPQPSSASVDPVPSSPLIRTHLKERRMGLILSQTPKELTSLFSSPQQSKDPQGFPPSSPSTFPLASKGQPPPNPTLCPDTGPESSYLNSQSLKDLSTADDSSITNATRTTSHRRNSSPASATTTTANSAATTTTAAAADEPSSQAITPSVDPTVSPAAILEILQATGIYPWLS</sequence>
<reference evidence="2 3" key="1">
    <citation type="submission" date="2023-11" db="EMBL/GenBank/DDBJ databases">
        <title>Halocaridina rubra genome assembly.</title>
        <authorList>
            <person name="Smith C."/>
        </authorList>
    </citation>
    <scope>NUCLEOTIDE SEQUENCE [LARGE SCALE GENOMIC DNA]</scope>
    <source>
        <strain evidence="2">EP-1</strain>
        <tissue evidence="2">Whole</tissue>
    </source>
</reference>
<gene>
    <name evidence="2" type="ORF">SK128_021875</name>
</gene>
<protein>
    <submittedName>
        <fullName evidence="2">Uncharacterized protein</fullName>
    </submittedName>
</protein>
<feature type="region of interest" description="Disordered" evidence="1">
    <location>
        <begin position="1"/>
        <end position="46"/>
    </location>
</feature>
<evidence type="ECO:0000313" key="3">
    <source>
        <dbReference type="Proteomes" id="UP001381693"/>
    </source>
</evidence>
<feature type="compositionally biased region" description="Low complexity" evidence="1">
    <location>
        <begin position="35"/>
        <end position="46"/>
    </location>
</feature>
<feature type="compositionally biased region" description="Polar residues" evidence="1">
    <location>
        <begin position="171"/>
        <end position="182"/>
    </location>
</feature>
<feature type="compositionally biased region" description="Polar residues" evidence="1">
    <location>
        <begin position="61"/>
        <end position="80"/>
    </location>
</feature>
<dbReference type="EMBL" id="JAXCGZ010017943">
    <property type="protein sequence ID" value="KAK7067614.1"/>
    <property type="molecule type" value="Genomic_DNA"/>
</dbReference>
<dbReference type="AlphaFoldDB" id="A0AAN8ZY31"/>
<comment type="caution">
    <text evidence="2">The sequence shown here is derived from an EMBL/GenBank/DDBJ whole genome shotgun (WGS) entry which is preliminary data.</text>
</comment>
<organism evidence="2 3">
    <name type="scientific">Halocaridina rubra</name>
    <name type="common">Hawaiian red shrimp</name>
    <dbReference type="NCBI Taxonomy" id="373956"/>
    <lineage>
        <taxon>Eukaryota</taxon>
        <taxon>Metazoa</taxon>
        <taxon>Ecdysozoa</taxon>
        <taxon>Arthropoda</taxon>
        <taxon>Crustacea</taxon>
        <taxon>Multicrustacea</taxon>
        <taxon>Malacostraca</taxon>
        <taxon>Eumalacostraca</taxon>
        <taxon>Eucarida</taxon>
        <taxon>Decapoda</taxon>
        <taxon>Pleocyemata</taxon>
        <taxon>Caridea</taxon>
        <taxon>Atyoidea</taxon>
        <taxon>Atyidae</taxon>
        <taxon>Halocaridina</taxon>
    </lineage>
</organism>
<accession>A0AAN8ZY31</accession>
<name>A0AAN8ZY31_HALRR</name>
<evidence type="ECO:0000313" key="2">
    <source>
        <dbReference type="EMBL" id="KAK7067614.1"/>
    </source>
</evidence>
<keyword evidence="3" id="KW-1185">Reference proteome</keyword>